<gene>
    <name evidence="1" type="ORF">SAMN05421812_110213</name>
</gene>
<protein>
    <submittedName>
        <fullName evidence="1">Uncharacterized protein</fullName>
    </submittedName>
</protein>
<sequence length="54" mass="6284">MTLLYIWILLFGFVGTQLGWTLRPFFGNPDSPFALFREIEGNFYAEIIRTIANL</sequence>
<organism evidence="1 2">
    <name type="scientific">Asanoa hainanensis</name>
    <dbReference type="NCBI Taxonomy" id="560556"/>
    <lineage>
        <taxon>Bacteria</taxon>
        <taxon>Bacillati</taxon>
        <taxon>Actinomycetota</taxon>
        <taxon>Actinomycetes</taxon>
        <taxon>Micromonosporales</taxon>
        <taxon>Micromonosporaceae</taxon>
        <taxon>Asanoa</taxon>
    </lineage>
</organism>
<proteinExistence type="predicted"/>
<reference evidence="1 2" key="1">
    <citation type="submission" date="2017-06" db="EMBL/GenBank/DDBJ databases">
        <authorList>
            <person name="Kim H.J."/>
            <person name="Triplett B.A."/>
        </authorList>
    </citation>
    <scope>NUCLEOTIDE SEQUENCE [LARGE SCALE GENOMIC DNA]</scope>
    <source>
        <strain evidence="1 2">CGMCC 4.5593</strain>
    </source>
</reference>
<name>A0A239NT36_9ACTN</name>
<accession>A0A239NT36</accession>
<evidence type="ECO:0000313" key="2">
    <source>
        <dbReference type="Proteomes" id="UP000198362"/>
    </source>
</evidence>
<evidence type="ECO:0000313" key="1">
    <source>
        <dbReference type="EMBL" id="SNT57862.1"/>
    </source>
</evidence>
<dbReference type="EMBL" id="FZPH01000010">
    <property type="protein sequence ID" value="SNT57862.1"/>
    <property type="molecule type" value="Genomic_DNA"/>
</dbReference>
<dbReference type="AlphaFoldDB" id="A0A239NT36"/>
<dbReference type="Proteomes" id="UP000198362">
    <property type="component" value="Unassembled WGS sequence"/>
</dbReference>
<keyword evidence="2" id="KW-1185">Reference proteome</keyword>